<protein>
    <submittedName>
        <fullName evidence="2">Uncharacterized protein</fullName>
    </submittedName>
</protein>
<gene>
    <name evidence="2" type="ORF">LIER_40921</name>
</gene>
<proteinExistence type="predicted"/>
<keyword evidence="3" id="KW-1185">Reference proteome</keyword>
<comment type="caution">
    <text evidence="2">The sequence shown here is derived from an EMBL/GenBank/DDBJ whole genome shotgun (WGS) entry which is preliminary data.</text>
</comment>
<evidence type="ECO:0000313" key="2">
    <source>
        <dbReference type="EMBL" id="GAA0170277.1"/>
    </source>
</evidence>
<dbReference type="AlphaFoldDB" id="A0AAV3R7G6"/>
<dbReference type="EMBL" id="BAABME010024470">
    <property type="protein sequence ID" value="GAA0170277.1"/>
    <property type="molecule type" value="Genomic_DNA"/>
</dbReference>
<feature type="region of interest" description="Disordered" evidence="1">
    <location>
        <begin position="103"/>
        <end position="131"/>
    </location>
</feature>
<evidence type="ECO:0000313" key="3">
    <source>
        <dbReference type="Proteomes" id="UP001454036"/>
    </source>
</evidence>
<name>A0AAV3R7G6_LITER</name>
<sequence>MNPAEVSSVNVLPRALEARGLLLVGRLGALYFLCRHVPHVKGTSNTLKDQEPSSLGILHHQAAVLPQAHPWKEAYTYKILQRARRLIPLLNDDGIHHHRGIDGISHQNGRRDGQTHAAVGGVPIPHNRKGI</sequence>
<dbReference type="Proteomes" id="UP001454036">
    <property type="component" value="Unassembled WGS sequence"/>
</dbReference>
<organism evidence="2 3">
    <name type="scientific">Lithospermum erythrorhizon</name>
    <name type="common">Purple gromwell</name>
    <name type="synonym">Lithospermum officinale var. erythrorhizon</name>
    <dbReference type="NCBI Taxonomy" id="34254"/>
    <lineage>
        <taxon>Eukaryota</taxon>
        <taxon>Viridiplantae</taxon>
        <taxon>Streptophyta</taxon>
        <taxon>Embryophyta</taxon>
        <taxon>Tracheophyta</taxon>
        <taxon>Spermatophyta</taxon>
        <taxon>Magnoliopsida</taxon>
        <taxon>eudicotyledons</taxon>
        <taxon>Gunneridae</taxon>
        <taxon>Pentapetalae</taxon>
        <taxon>asterids</taxon>
        <taxon>lamiids</taxon>
        <taxon>Boraginales</taxon>
        <taxon>Boraginaceae</taxon>
        <taxon>Boraginoideae</taxon>
        <taxon>Lithospermeae</taxon>
        <taxon>Lithospermum</taxon>
    </lineage>
</organism>
<evidence type="ECO:0000256" key="1">
    <source>
        <dbReference type="SAM" id="MobiDB-lite"/>
    </source>
</evidence>
<accession>A0AAV3R7G6</accession>
<reference evidence="2 3" key="1">
    <citation type="submission" date="2024-01" db="EMBL/GenBank/DDBJ databases">
        <title>The complete chloroplast genome sequence of Lithospermum erythrorhizon: insights into the phylogenetic relationship among Boraginaceae species and the maternal lineages of purple gromwells.</title>
        <authorList>
            <person name="Okada T."/>
            <person name="Watanabe K."/>
        </authorList>
    </citation>
    <scope>NUCLEOTIDE SEQUENCE [LARGE SCALE GENOMIC DNA]</scope>
</reference>